<evidence type="ECO:0000256" key="1">
    <source>
        <dbReference type="SAM" id="MobiDB-lite"/>
    </source>
</evidence>
<dbReference type="EMBL" id="JARK01001340">
    <property type="protein sequence ID" value="EYC31614.1"/>
    <property type="molecule type" value="Genomic_DNA"/>
</dbReference>
<evidence type="ECO:0000313" key="3">
    <source>
        <dbReference type="Proteomes" id="UP000024635"/>
    </source>
</evidence>
<keyword evidence="3" id="KW-1185">Reference proteome</keyword>
<name>A0A016VVK5_9BILA</name>
<comment type="caution">
    <text evidence="2">The sequence shown here is derived from an EMBL/GenBank/DDBJ whole genome shotgun (WGS) entry which is preliminary data.</text>
</comment>
<proteinExistence type="predicted"/>
<reference evidence="3" key="1">
    <citation type="journal article" date="2015" name="Nat. Genet.">
        <title>The genome and transcriptome of the zoonotic hookworm Ancylostoma ceylanicum identify infection-specific gene families.</title>
        <authorList>
            <person name="Schwarz E.M."/>
            <person name="Hu Y."/>
            <person name="Antoshechkin I."/>
            <person name="Miller M.M."/>
            <person name="Sternberg P.W."/>
            <person name="Aroian R.V."/>
        </authorList>
    </citation>
    <scope>NUCLEOTIDE SEQUENCE</scope>
    <source>
        <strain evidence="3">HY135</strain>
    </source>
</reference>
<evidence type="ECO:0000313" key="2">
    <source>
        <dbReference type="EMBL" id="EYC31614.1"/>
    </source>
</evidence>
<feature type="region of interest" description="Disordered" evidence="1">
    <location>
        <begin position="20"/>
        <end position="79"/>
    </location>
</feature>
<sequence>MSEFNYITVRGATFRAPSATALGGRRRTATACRRQQRRSVAVLDDSGDPRQRRSAHNQYAQQPVSPRRGDRSRYTPRGV</sequence>
<organism evidence="2 3">
    <name type="scientific">Ancylostoma ceylanicum</name>
    <dbReference type="NCBI Taxonomy" id="53326"/>
    <lineage>
        <taxon>Eukaryota</taxon>
        <taxon>Metazoa</taxon>
        <taxon>Ecdysozoa</taxon>
        <taxon>Nematoda</taxon>
        <taxon>Chromadorea</taxon>
        <taxon>Rhabditida</taxon>
        <taxon>Rhabditina</taxon>
        <taxon>Rhabditomorpha</taxon>
        <taxon>Strongyloidea</taxon>
        <taxon>Ancylostomatidae</taxon>
        <taxon>Ancylostomatinae</taxon>
        <taxon>Ancylostoma</taxon>
    </lineage>
</organism>
<protein>
    <submittedName>
        <fullName evidence="2">Uncharacterized protein</fullName>
    </submittedName>
</protein>
<accession>A0A016VVK5</accession>
<dbReference type="AlphaFoldDB" id="A0A016VVK5"/>
<gene>
    <name evidence="2" type="primary">Acey_s0004.g2251</name>
    <name evidence="2" type="ORF">Y032_0004g2251</name>
</gene>
<dbReference type="Proteomes" id="UP000024635">
    <property type="component" value="Unassembled WGS sequence"/>
</dbReference>